<proteinExistence type="predicted"/>
<dbReference type="EMBL" id="AQGQ01000085">
    <property type="protein sequence ID" value="EOD54741.1"/>
    <property type="molecule type" value="Genomic_DNA"/>
</dbReference>
<reference evidence="1 2" key="1">
    <citation type="journal article" date="2013" name="Genome Announc.">
        <title>Draft Genome Sequence of Aeromonas molluscorum Strain 848TT, Isolated from Bivalve Molluscs.</title>
        <authorList>
            <person name="Spataro N."/>
            <person name="Farfan M."/>
            <person name="Albarral V."/>
            <person name="Sanglas A."/>
            <person name="Loren J.G."/>
            <person name="Fuste M.C."/>
            <person name="Bosch E."/>
        </authorList>
    </citation>
    <scope>NUCLEOTIDE SEQUENCE [LARGE SCALE GENOMIC DNA]</scope>
    <source>
        <strain evidence="1 2">848</strain>
    </source>
</reference>
<dbReference type="Proteomes" id="UP000013526">
    <property type="component" value="Unassembled WGS sequence"/>
</dbReference>
<evidence type="ECO:0008006" key="3">
    <source>
        <dbReference type="Google" id="ProtNLM"/>
    </source>
</evidence>
<organism evidence="1 2">
    <name type="scientific">Aeromonas molluscorum 848</name>
    <dbReference type="NCBI Taxonomy" id="1268236"/>
    <lineage>
        <taxon>Bacteria</taxon>
        <taxon>Pseudomonadati</taxon>
        <taxon>Pseudomonadota</taxon>
        <taxon>Gammaproteobacteria</taxon>
        <taxon>Aeromonadales</taxon>
        <taxon>Aeromonadaceae</taxon>
        <taxon>Aeromonas</taxon>
    </lineage>
</organism>
<comment type="caution">
    <text evidence="1">The sequence shown here is derived from an EMBL/GenBank/DDBJ whole genome shotgun (WGS) entry which is preliminary data.</text>
</comment>
<evidence type="ECO:0000313" key="2">
    <source>
        <dbReference type="Proteomes" id="UP000013526"/>
    </source>
</evidence>
<accession>R1H264</accession>
<keyword evidence="2" id="KW-1185">Reference proteome</keyword>
<dbReference type="OrthoDB" id="5588638at2"/>
<dbReference type="PROSITE" id="PS51257">
    <property type="entry name" value="PROKAR_LIPOPROTEIN"/>
    <property type="match status" value="1"/>
</dbReference>
<dbReference type="RefSeq" id="WP_005902674.1">
    <property type="nucleotide sequence ID" value="NZ_AQGQ01000085.1"/>
</dbReference>
<name>R1H264_9GAMM</name>
<dbReference type="PATRIC" id="fig|1268236.3.peg.2510"/>
<dbReference type="AlphaFoldDB" id="R1H264"/>
<sequence length="138" mass="15846">MKKWFIPLLALWLSACSSGPGVDEIESQVRARLLADSDAKLFDMSDFQVLDKSESQEGVYLIKVSYQLHFKQGLDQLQVLQDEDLVYDKVGPYQQEMALMELERKYGDFEAGHVVAQQTQVWMVKTEQGWRLAEPSQT</sequence>
<gene>
    <name evidence="1" type="ORF">G113_12748</name>
</gene>
<evidence type="ECO:0000313" key="1">
    <source>
        <dbReference type="EMBL" id="EOD54741.1"/>
    </source>
</evidence>
<protein>
    <recommendedName>
        <fullName evidence="3">Lipoprotein</fullName>
    </recommendedName>
</protein>